<sequence length="103" mass="11737">MLLQYSIGYCHYGVESEFGVYCCCGTRDCSNFSFRNVKQPCIVQLCGANSGNLPHVGQGRKHLAMLCILKKQMLNYCPNKLQNSWRLGISLFQQRLDSYTFVV</sequence>
<comment type="caution">
    <text evidence="1">The sequence shown here is derived from an EMBL/GenBank/DDBJ whole genome shotgun (WGS) entry which is preliminary data.</text>
</comment>
<accession>A0AAD6P2U0</accession>
<evidence type="ECO:0000313" key="1">
    <source>
        <dbReference type="EMBL" id="KAJ6414419.1"/>
    </source>
</evidence>
<organism evidence="1 2">
    <name type="scientific">Salix udensis</name>
    <dbReference type="NCBI Taxonomy" id="889485"/>
    <lineage>
        <taxon>Eukaryota</taxon>
        <taxon>Viridiplantae</taxon>
        <taxon>Streptophyta</taxon>
        <taxon>Embryophyta</taxon>
        <taxon>Tracheophyta</taxon>
        <taxon>Spermatophyta</taxon>
        <taxon>Magnoliopsida</taxon>
        <taxon>eudicotyledons</taxon>
        <taxon>Gunneridae</taxon>
        <taxon>Pentapetalae</taxon>
        <taxon>rosids</taxon>
        <taxon>fabids</taxon>
        <taxon>Malpighiales</taxon>
        <taxon>Salicaceae</taxon>
        <taxon>Saliceae</taxon>
        <taxon>Salix</taxon>
    </lineage>
</organism>
<gene>
    <name evidence="1" type="ORF">OIU84_003422</name>
</gene>
<proteinExistence type="predicted"/>
<name>A0AAD6P2U0_9ROSI</name>
<dbReference type="Proteomes" id="UP001162972">
    <property type="component" value="Chromosome 3"/>
</dbReference>
<keyword evidence="2" id="KW-1185">Reference proteome</keyword>
<protein>
    <submittedName>
        <fullName evidence="1">Uncharacterized protein</fullName>
    </submittedName>
</protein>
<reference evidence="1 2" key="1">
    <citation type="journal article" date="2023" name="Int. J. Mol. Sci.">
        <title>De Novo Assembly and Annotation of 11 Diverse Shrub Willow (Salix) Genomes Reveals Novel Gene Organization in Sex-Linked Regions.</title>
        <authorList>
            <person name="Hyden B."/>
            <person name="Feng K."/>
            <person name="Yates T.B."/>
            <person name="Jawdy S."/>
            <person name="Cereghino C."/>
            <person name="Smart L.B."/>
            <person name="Muchero W."/>
        </authorList>
    </citation>
    <scope>NUCLEOTIDE SEQUENCE [LARGE SCALE GENOMIC DNA]</scope>
    <source>
        <tissue evidence="1">Shoot tip</tissue>
    </source>
</reference>
<dbReference type="EMBL" id="JAPFFJ010000012">
    <property type="protein sequence ID" value="KAJ6414419.1"/>
    <property type="molecule type" value="Genomic_DNA"/>
</dbReference>
<dbReference type="AlphaFoldDB" id="A0AAD6P2U0"/>
<evidence type="ECO:0000313" key="2">
    <source>
        <dbReference type="Proteomes" id="UP001162972"/>
    </source>
</evidence>